<gene>
    <name evidence="8" type="ORF">GCM10011507_06660</name>
</gene>
<comment type="caution">
    <text evidence="8">The sequence shown here is derived from an EMBL/GenBank/DDBJ whole genome shotgun (WGS) entry which is preliminary data.</text>
</comment>
<comment type="cofactor">
    <cofactor evidence="5">
        <name>[2Fe-2S] cluster</name>
        <dbReference type="ChEBI" id="CHEBI:190135"/>
    </cofactor>
</comment>
<dbReference type="PROSITE" id="PS51296">
    <property type="entry name" value="RIESKE"/>
    <property type="match status" value="1"/>
</dbReference>
<evidence type="ECO:0000313" key="9">
    <source>
        <dbReference type="Proteomes" id="UP000648801"/>
    </source>
</evidence>
<dbReference type="PANTHER" id="PTHR21496">
    <property type="entry name" value="FERREDOXIN-RELATED"/>
    <property type="match status" value="1"/>
</dbReference>
<keyword evidence="2" id="KW-0479">Metal-binding</keyword>
<dbReference type="Pfam" id="PF00355">
    <property type="entry name" value="Rieske"/>
    <property type="match status" value="1"/>
</dbReference>
<evidence type="ECO:0000256" key="3">
    <source>
        <dbReference type="ARBA" id="ARBA00023004"/>
    </source>
</evidence>
<dbReference type="RefSeq" id="WP_188757887.1">
    <property type="nucleotide sequence ID" value="NZ_BMJB01000001.1"/>
</dbReference>
<dbReference type="AlphaFoldDB" id="A0A916RIM3"/>
<evidence type="ECO:0000313" key="8">
    <source>
        <dbReference type="EMBL" id="GGA57986.1"/>
    </source>
</evidence>
<evidence type="ECO:0000256" key="6">
    <source>
        <dbReference type="ARBA" id="ARBA00038001"/>
    </source>
</evidence>
<organism evidence="8 9">
    <name type="scientific">Edaphobacter acidisoli</name>
    <dbReference type="NCBI Taxonomy" id="2040573"/>
    <lineage>
        <taxon>Bacteria</taxon>
        <taxon>Pseudomonadati</taxon>
        <taxon>Acidobacteriota</taxon>
        <taxon>Terriglobia</taxon>
        <taxon>Terriglobales</taxon>
        <taxon>Acidobacteriaceae</taxon>
        <taxon>Edaphobacter</taxon>
    </lineage>
</organism>
<dbReference type="EMBL" id="BMJB01000001">
    <property type="protein sequence ID" value="GGA57986.1"/>
    <property type="molecule type" value="Genomic_DNA"/>
</dbReference>
<name>A0A916RIM3_9BACT</name>
<reference evidence="8" key="2">
    <citation type="submission" date="2020-09" db="EMBL/GenBank/DDBJ databases">
        <authorList>
            <person name="Sun Q."/>
            <person name="Zhou Y."/>
        </authorList>
    </citation>
    <scope>NUCLEOTIDE SEQUENCE</scope>
    <source>
        <strain evidence="8">CGMCC 1.15447</strain>
    </source>
</reference>
<dbReference type="InterPro" id="IPR036922">
    <property type="entry name" value="Rieske_2Fe-2S_sf"/>
</dbReference>
<keyword evidence="1" id="KW-0001">2Fe-2S</keyword>
<keyword evidence="3" id="KW-0408">Iron</keyword>
<proteinExistence type="inferred from homology"/>
<evidence type="ECO:0000256" key="5">
    <source>
        <dbReference type="ARBA" id="ARBA00034078"/>
    </source>
</evidence>
<comment type="similarity">
    <text evidence="6">Belongs to the bacterial ring-hydroxylating dioxygenase ferredoxin component family.</text>
</comment>
<reference evidence="8" key="1">
    <citation type="journal article" date="2014" name="Int. J. Syst. Evol. Microbiol.">
        <title>Complete genome sequence of Corynebacterium casei LMG S-19264T (=DSM 44701T), isolated from a smear-ripened cheese.</title>
        <authorList>
            <consortium name="US DOE Joint Genome Institute (JGI-PGF)"/>
            <person name="Walter F."/>
            <person name="Albersmeier A."/>
            <person name="Kalinowski J."/>
            <person name="Ruckert C."/>
        </authorList>
    </citation>
    <scope>NUCLEOTIDE SEQUENCE</scope>
    <source>
        <strain evidence="8">CGMCC 1.15447</strain>
    </source>
</reference>
<dbReference type="Proteomes" id="UP000648801">
    <property type="component" value="Unassembled WGS sequence"/>
</dbReference>
<evidence type="ECO:0000256" key="4">
    <source>
        <dbReference type="ARBA" id="ARBA00023014"/>
    </source>
</evidence>
<accession>A0A916RIM3</accession>
<keyword evidence="4" id="KW-0411">Iron-sulfur</keyword>
<dbReference type="InterPro" id="IPR017941">
    <property type="entry name" value="Rieske_2Fe-2S"/>
</dbReference>
<dbReference type="SUPFAM" id="SSF50022">
    <property type="entry name" value="ISP domain"/>
    <property type="match status" value="1"/>
</dbReference>
<dbReference type="Gene3D" id="2.102.10.10">
    <property type="entry name" value="Rieske [2Fe-2S] iron-sulphur domain"/>
    <property type="match status" value="1"/>
</dbReference>
<evidence type="ECO:0000259" key="7">
    <source>
        <dbReference type="PROSITE" id="PS51296"/>
    </source>
</evidence>
<keyword evidence="9" id="KW-1185">Reference proteome</keyword>
<feature type="domain" description="Rieske" evidence="7">
    <location>
        <begin position="12"/>
        <end position="108"/>
    </location>
</feature>
<dbReference type="PANTHER" id="PTHR21496:SF0">
    <property type="entry name" value="RIESKE DOMAIN-CONTAINING PROTEIN"/>
    <property type="match status" value="1"/>
</dbReference>
<sequence>MPFDSVKEDAVWQRLCSVAEAPAPGAVMEVETGGQAVCLANVGGELAALDNICPHRLGPLGQGWIEGGAVVCPWHCWVFDVKTGVAAYPDKGQVAVFPLRVEGESVLIALPEREPQTEPSVDEENF</sequence>
<dbReference type="GO" id="GO:0051537">
    <property type="term" value="F:2 iron, 2 sulfur cluster binding"/>
    <property type="evidence" value="ECO:0007669"/>
    <property type="project" value="UniProtKB-KW"/>
</dbReference>
<protein>
    <submittedName>
        <fullName evidence="8">tRNA-(Guanine-N1)-methyltransferase</fullName>
    </submittedName>
</protein>
<dbReference type="GO" id="GO:0046872">
    <property type="term" value="F:metal ion binding"/>
    <property type="evidence" value="ECO:0007669"/>
    <property type="project" value="UniProtKB-KW"/>
</dbReference>
<evidence type="ECO:0000256" key="1">
    <source>
        <dbReference type="ARBA" id="ARBA00022714"/>
    </source>
</evidence>
<evidence type="ECO:0000256" key="2">
    <source>
        <dbReference type="ARBA" id="ARBA00022723"/>
    </source>
</evidence>